<keyword evidence="3" id="KW-0687">Ribonucleoprotein</keyword>
<dbReference type="GO" id="GO:0003735">
    <property type="term" value="F:structural constituent of ribosome"/>
    <property type="evidence" value="ECO:0007669"/>
    <property type="project" value="InterPro"/>
</dbReference>
<dbReference type="PANTHER" id="PTHR13528">
    <property type="entry name" value="39S RIBOSOMAL PROTEIN L28, MITOCHONDRIAL"/>
    <property type="match status" value="1"/>
</dbReference>
<sequence>MAAFTSQGANLLKGWQRRGRFDVGVGAQLPEAYKKFWREWKIMKPAAVHYIPETGRYKRDELTGEVKPVQDIPIPLMFPKEHDDGIWGGEGVVKGFQKRDQFKRRVPHFWVPVLRRSVVYSEVLNQHISVTVTDRTMRLIHDNYGFDHYLLKTPACDLKSTLALALKRQILQALQHRCPAYEEDKEAQDEIYNQYKRYLSAYSPEEIEWYGLTFDQACKKFIRNQEIAAGKPKPLKCVYRSELIEKLRQVGISGEVKDDAVKASGSGKDGKSDGKVPPVDIPSETPSSSWLEKINPFGKRDL</sequence>
<protein>
    <recommendedName>
        <fullName evidence="4">Large ribosomal subunit protein bL28m</fullName>
    </recommendedName>
    <alternativeName>
        <fullName evidence="5">39S ribosomal protein L28, mitochondrial</fullName>
    </alternativeName>
</protein>
<comment type="similarity">
    <text evidence="1">Belongs to the bacterial ribosomal protein bL28 family.</text>
</comment>
<evidence type="ECO:0000256" key="4">
    <source>
        <dbReference type="ARBA" id="ARBA00035269"/>
    </source>
</evidence>
<evidence type="ECO:0000256" key="3">
    <source>
        <dbReference type="ARBA" id="ARBA00023274"/>
    </source>
</evidence>
<evidence type="ECO:0000256" key="6">
    <source>
        <dbReference type="SAM" id="MobiDB-lite"/>
    </source>
</evidence>
<proteinExistence type="inferred from homology"/>
<name>A0A6M2DE44_XENCH</name>
<reference evidence="7" key="1">
    <citation type="submission" date="2020-03" db="EMBL/GenBank/DDBJ databases">
        <title>Transcriptomic Profiling of the Digestive Tract of the Rat Flea, Xenopsylla cheopis, Following Blood Feeding and Infection with Yersinia pestis.</title>
        <authorList>
            <person name="Bland D.M."/>
            <person name="Martens C.A."/>
            <person name="Virtaneva K."/>
            <person name="Kanakabandi K."/>
            <person name="Long D."/>
            <person name="Rosenke R."/>
            <person name="Saturday G.A."/>
            <person name="Hoyt F.H."/>
            <person name="Bruno D.P."/>
            <person name="Ribeiro J.M.C."/>
            <person name="Hinnebusch J."/>
        </authorList>
    </citation>
    <scope>NUCLEOTIDE SEQUENCE</scope>
</reference>
<evidence type="ECO:0000256" key="2">
    <source>
        <dbReference type="ARBA" id="ARBA00022980"/>
    </source>
</evidence>
<dbReference type="EMBL" id="GIIL01000408">
    <property type="protein sequence ID" value="NOV44134.1"/>
    <property type="molecule type" value="Transcribed_RNA"/>
</dbReference>
<dbReference type="GO" id="GO:0005762">
    <property type="term" value="C:mitochondrial large ribosomal subunit"/>
    <property type="evidence" value="ECO:0007669"/>
    <property type="project" value="TreeGrafter"/>
</dbReference>
<dbReference type="InterPro" id="IPR034704">
    <property type="entry name" value="Ribosomal_bL28/bL31-like_sf"/>
</dbReference>
<organism evidence="7">
    <name type="scientific">Xenopsylla cheopis</name>
    <name type="common">Oriental rat flea</name>
    <name type="synonym">Pulex cheopis</name>
    <dbReference type="NCBI Taxonomy" id="163159"/>
    <lineage>
        <taxon>Eukaryota</taxon>
        <taxon>Metazoa</taxon>
        <taxon>Ecdysozoa</taxon>
        <taxon>Arthropoda</taxon>
        <taxon>Hexapoda</taxon>
        <taxon>Insecta</taxon>
        <taxon>Pterygota</taxon>
        <taxon>Neoptera</taxon>
        <taxon>Endopterygota</taxon>
        <taxon>Siphonaptera</taxon>
        <taxon>Pulicidae</taxon>
        <taxon>Xenopsyllinae</taxon>
        <taxon>Xenopsylla</taxon>
    </lineage>
</organism>
<feature type="region of interest" description="Disordered" evidence="6">
    <location>
        <begin position="258"/>
        <end position="302"/>
    </location>
</feature>
<keyword evidence="2 7" id="KW-0689">Ribosomal protein</keyword>
<dbReference type="SUPFAM" id="SSF143800">
    <property type="entry name" value="L28p-like"/>
    <property type="match status" value="1"/>
</dbReference>
<dbReference type="InterPro" id="IPR026569">
    <property type="entry name" value="Ribosomal_bL28"/>
</dbReference>
<evidence type="ECO:0000313" key="7">
    <source>
        <dbReference type="EMBL" id="NOV44134.1"/>
    </source>
</evidence>
<dbReference type="AlphaFoldDB" id="A0A6M2DE44"/>
<dbReference type="PANTHER" id="PTHR13528:SF2">
    <property type="entry name" value="LARGE RIBOSOMAL SUBUNIT PROTEIN BL28M"/>
    <property type="match status" value="1"/>
</dbReference>
<evidence type="ECO:0000256" key="5">
    <source>
        <dbReference type="ARBA" id="ARBA00035538"/>
    </source>
</evidence>
<accession>A0A6M2DE44</accession>
<evidence type="ECO:0000256" key="1">
    <source>
        <dbReference type="ARBA" id="ARBA00008760"/>
    </source>
</evidence>